<evidence type="ECO:0000313" key="4">
    <source>
        <dbReference type="Proteomes" id="UP001565368"/>
    </source>
</evidence>
<reference evidence="3 4" key="1">
    <citation type="submission" date="2023-08" db="EMBL/GenBank/DDBJ databases">
        <title>Annotated Genome Sequence of Vanrija albida AlHP1.</title>
        <authorList>
            <person name="Herzog R."/>
        </authorList>
    </citation>
    <scope>NUCLEOTIDE SEQUENCE [LARGE SCALE GENOMIC DNA]</scope>
    <source>
        <strain evidence="3 4">AlHP1</strain>
    </source>
</reference>
<evidence type="ECO:0000259" key="2">
    <source>
        <dbReference type="PROSITE" id="PS50172"/>
    </source>
</evidence>
<proteinExistence type="predicted"/>
<feature type="domain" description="BRCT" evidence="2">
    <location>
        <begin position="162"/>
        <end position="225"/>
    </location>
</feature>
<dbReference type="Proteomes" id="UP001565368">
    <property type="component" value="Unassembled WGS sequence"/>
</dbReference>
<name>A0ABR3PR52_9TREE</name>
<accession>A0ABR3PR52</accession>
<protein>
    <recommendedName>
        <fullName evidence="2">BRCT domain-containing protein</fullName>
    </recommendedName>
</protein>
<dbReference type="InterPro" id="IPR001357">
    <property type="entry name" value="BRCT_dom"/>
</dbReference>
<keyword evidence="4" id="KW-1185">Reference proteome</keyword>
<feature type="region of interest" description="Disordered" evidence="1">
    <location>
        <begin position="1"/>
        <end position="145"/>
    </location>
</feature>
<dbReference type="GeneID" id="95989589"/>
<comment type="caution">
    <text evidence="3">The sequence shown here is derived from an EMBL/GenBank/DDBJ whole genome shotgun (WGS) entry which is preliminary data.</text>
</comment>
<evidence type="ECO:0000256" key="1">
    <source>
        <dbReference type="SAM" id="MobiDB-lite"/>
    </source>
</evidence>
<dbReference type="PROSITE" id="PS50172">
    <property type="entry name" value="BRCT"/>
    <property type="match status" value="1"/>
</dbReference>
<feature type="compositionally biased region" description="Pro residues" evidence="1">
    <location>
        <begin position="76"/>
        <end position="95"/>
    </location>
</feature>
<dbReference type="RefSeq" id="XP_069204878.1">
    <property type="nucleotide sequence ID" value="XM_069356941.1"/>
</dbReference>
<evidence type="ECO:0000313" key="3">
    <source>
        <dbReference type="EMBL" id="KAL1404934.1"/>
    </source>
</evidence>
<dbReference type="EMBL" id="JBBXJM010000007">
    <property type="protein sequence ID" value="KAL1404934.1"/>
    <property type="molecule type" value="Genomic_DNA"/>
</dbReference>
<sequence>MLAPSPPALTESSAMRSTYRPPSGYPVVPGLPPTPFYPRWGVPTMTTARSPAAAPDAWTPRSAGRSAPAPTCPVAKPIPTPPPTGSAVPLPPPPLTQTIDPAAETPHPAISSTPADTPRRRPSHRRRSSASSLPPLPTSTPLFVHANGSPMRLHVDASLPRKIGRAIERYGGAVVPREDALVHVVPHPPGSQAADIDPDALVVSVRWVYGVVKKRAMVDLRGFAVEYVPDWAVWAGHEACTAEVGA</sequence>
<gene>
    <name evidence="3" type="ORF">Q8F55_008546</name>
</gene>
<organism evidence="3 4">
    <name type="scientific">Vanrija albida</name>
    <dbReference type="NCBI Taxonomy" id="181172"/>
    <lineage>
        <taxon>Eukaryota</taxon>
        <taxon>Fungi</taxon>
        <taxon>Dikarya</taxon>
        <taxon>Basidiomycota</taxon>
        <taxon>Agaricomycotina</taxon>
        <taxon>Tremellomycetes</taxon>
        <taxon>Trichosporonales</taxon>
        <taxon>Trichosporonaceae</taxon>
        <taxon>Vanrija</taxon>
    </lineage>
</organism>